<comment type="caution">
    <text evidence="2">The sequence shown here is derived from an EMBL/GenBank/DDBJ whole genome shotgun (WGS) entry which is preliminary data.</text>
</comment>
<accession>A0AAX2KH55</accession>
<dbReference type="Proteomes" id="UP000254718">
    <property type="component" value="Unassembled WGS sequence"/>
</dbReference>
<proteinExistence type="predicted"/>
<dbReference type="EMBL" id="UGFE01000002">
    <property type="protein sequence ID" value="STM25990.1"/>
    <property type="molecule type" value="Genomic_DNA"/>
</dbReference>
<dbReference type="Gene3D" id="1.20.58.2040">
    <property type="match status" value="1"/>
</dbReference>
<sequence>MTLLKPSGNIVTFRDLERSTIDAITLFGDKNTKNVVLEKSYAEYMEGFTDAATGEAKRGFMAVVSELEQRFPDPASIESEKEKKDFVKLFGEYLRAENILQNYDEFATLKALQQIDLSDPVAVEKIQSRTLCG</sequence>
<dbReference type="Gene3D" id="1.10.10.2110">
    <property type="match status" value="1"/>
</dbReference>
<protein>
    <submittedName>
        <fullName evidence="2">Type I restriction-modification enzyme R subunit</fullName>
        <ecNumber evidence="2">3.1.21.3</ecNumber>
    </submittedName>
</protein>
<evidence type="ECO:0000313" key="3">
    <source>
        <dbReference type="Proteomes" id="UP000254718"/>
    </source>
</evidence>
<feature type="domain" description="Type I restriction enzyme R protein C-terminal" evidence="1">
    <location>
        <begin position="36"/>
        <end position="114"/>
    </location>
</feature>
<gene>
    <name evidence="2" type="primary">hsdR_3</name>
    <name evidence="2" type="ORF">NCTC8333_05042</name>
</gene>
<evidence type="ECO:0000313" key="2">
    <source>
        <dbReference type="EMBL" id="STM25990.1"/>
    </source>
</evidence>
<dbReference type="Gene3D" id="3.40.50.300">
    <property type="entry name" value="P-loop containing nucleotide triphosphate hydrolases"/>
    <property type="match status" value="1"/>
</dbReference>
<keyword evidence="2" id="KW-0378">Hydrolase</keyword>
<dbReference type="InterPro" id="IPR027417">
    <property type="entry name" value="P-loop_NTPase"/>
</dbReference>
<dbReference type="EC" id="3.1.21.3" evidence="2"/>
<dbReference type="GO" id="GO:0009035">
    <property type="term" value="F:type I site-specific deoxyribonuclease activity"/>
    <property type="evidence" value="ECO:0007669"/>
    <property type="project" value="UniProtKB-EC"/>
</dbReference>
<dbReference type="Pfam" id="PF12008">
    <property type="entry name" value="EcoR124_C"/>
    <property type="match status" value="1"/>
</dbReference>
<name>A0AAX2KH55_ECOLX</name>
<organism evidence="2 3">
    <name type="scientific">Escherichia coli</name>
    <dbReference type="NCBI Taxonomy" id="562"/>
    <lineage>
        <taxon>Bacteria</taxon>
        <taxon>Pseudomonadati</taxon>
        <taxon>Pseudomonadota</taxon>
        <taxon>Gammaproteobacteria</taxon>
        <taxon>Enterobacterales</taxon>
        <taxon>Enterobacteriaceae</taxon>
        <taxon>Escherichia</taxon>
    </lineage>
</organism>
<reference evidence="2 3" key="1">
    <citation type="submission" date="2018-06" db="EMBL/GenBank/DDBJ databases">
        <authorList>
            <consortium name="Pathogen Informatics"/>
            <person name="Doyle S."/>
        </authorList>
    </citation>
    <scope>NUCLEOTIDE SEQUENCE [LARGE SCALE GENOMIC DNA]</scope>
    <source>
        <strain evidence="2 3">NCTC8333</strain>
    </source>
</reference>
<dbReference type="AlphaFoldDB" id="A0AAX2KH55"/>
<evidence type="ECO:0000259" key="1">
    <source>
        <dbReference type="Pfam" id="PF12008"/>
    </source>
</evidence>
<dbReference type="InterPro" id="IPR022625">
    <property type="entry name" value="TypeI_RM_Rsu_C"/>
</dbReference>